<gene>
    <name evidence="1" type="ORF">PSON_ATCC_30995.1.T3820001</name>
</gene>
<dbReference type="PANTHER" id="PTHR33706:SF1">
    <property type="entry name" value="TPR REPEAT PROTEIN"/>
    <property type="match status" value="1"/>
</dbReference>
<organism evidence="1 2">
    <name type="scientific">Paramecium sonneborni</name>
    <dbReference type="NCBI Taxonomy" id="65129"/>
    <lineage>
        <taxon>Eukaryota</taxon>
        <taxon>Sar</taxon>
        <taxon>Alveolata</taxon>
        <taxon>Ciliophora</taxon>
        <taxon>Intramacronucleata</taxon>
        <taxon>Oligohymenophorea</taxon>
        <taxon>Peniculida</taxon>
        <taxon>Parameciidae</taxon>
        <taxon>Paramecium</taxon>
    </lineage>
</organism>
<sequence>MVNIKLVKKQENGIFSIMNIQNYGIKIDKWIELRDGFWWDSQVIYSGQYKNDKKVGRWDILFKRTDLFSKYEQLGGGYYDEKGSFKFGSWTELSDGFNINSKVIYKGEYKNDKKVSRWDIWYQETNYDQFQQIGGGLYDQTGDGTKIGRWIEISDGFENDSKLTYKGDYKNDRKVGRWESYWNWLGNKKMQNYDAKNALVLKDITMKKIQLRLENGLSQQMGLVYISKSYIVVNIKMARKLVNGQLNIGRKARNNLYIQELNCMMKEAMELRLEDKFNCGRNSKMSRKFIFKVNLKMVEKLVDGIFILNMIGTLNLCQNIDQKYKVVEDHMMRKVMGLKMVFGKRQTIVLGIVVKYLTMENI</sequence>
<reference evidence="1" key="1">
    <citation type="submission" date="2021-01" db="EMBL/GenBank/DDBJ databases">
        <authorList>
            <consortium name="Genoscope - CEA"/>
            <person name="William W."/>
        </authorList>
    </citation>
    <scope>NUCLEOTIDE SEQUENCE</scope>
</reference>
<proteinExistence type="predicted"/>
<evidence type="ECO:0000313" key="1">
    <source>
        <dbReference type="EMBL" id="CAD8131137.1"/>
    </source>
</evidence>
<dbReference type="AlphaFoldDB" id="A0A8S1RUY4"/>
<protein>
    <submittedName>
        <fullName evidence="1">Uncharacterized protein</fullName>
    </submittedName>
</protein>
<accession>A0A8S1RUY4</accession>
<name>A0A8S1RUY4_9CILI</name>
<dbReference type="OrthoDB" id="316780at2759"/>
<dbReference type="PANTHER" id="PTHR33706">
    <property type="entry name" value="MORN VARIANT REPEAT PROTEIN"/>
    <property type="match status" value="1"/>
</dbReference>
<comment type="caution">
    <text evidence="1">The sequence shown here is derived from an EMBL/GenBank/DDBJ whole genome shotgun (WGS) entry which is preliminary data.</text>
</comment>
<evidence type="ECO:0000313" key="2">
    <source>
        <dbReference type="Proteomes" id="UP000692954"/>
    </source>
</evidence>
<keyword evidence="2" id="KW-1185">Reference proteome</keyword>
<dbReference type="EMBL" id="CAJJDN010000382">
    <property type="protein sequence ID" value="CAD8131137.1"/>
    <property type="molecule type" value="Genomic_DNA"/>
</dbReference>
<dbReference type="Proteomes" id="UP000692954">
    <property type="component" value="Unassembled WGS sequence"/>
</dbReference>